<dbReference type="EMBL" id="GBHO01031815">
    <property type="protein sequence ID" value="JAG11789.1"/>
    <property type="molecule type" value="Transcribed_RNA"/>
</dbReference>
<evidence type="ECO:0000313" key="2">
    <source>
        <dbReference type="EMBL" id="JAG16915.1"/>
    </source>
</evidence>
<keyword evidence="2" id="KW-0808">Transferase</keyword>
<keyword evidence="2" id="KW-0830">Ubiquinone</keyword>
<sequence>MNLFRLRVFLPRTLYTVEDIEDVRHAAETYQKLLQTSVSEVLAEFKLWVAKWNRIVENGGELPDSLSLVCAECDEEMYPSIWKLLIFYIRFLWPQPLQKGVFQLSVASKLG</sequence>
<organism evidence="2">
    <name type="scientific">Lygus hesperus</name>
    <name type="common">Western plant bug</name>
    <dbReference type="NCBI Taxonomy" id="30085"/>
    <lineage>
        <taxon>Eukaryota</taxon>
        <taxon>Metazoa</taxon>
        <taxon>Ecdysozoa</taxon>
        <taxon>Arthropoda</taxon>
        <taxon>Hexapoda</taxon>
        <taxon>Insecta</taxon>
        <taxon>Pterygota</taxon>
        <taxon>Neoptera</taxon>
        <taxon>Paraneoptera</taxon>
        <taxon>Hemiptera</taxon>
        <taxon>Heteroptera</taxon>
        <taxon>Panheteroptera</taxon>
        <taxon>Cimicomorpha</taxon>
        <taxon>Miridae</taxon>
        <taxon>Mirini</taxon>
        <taxon>Lygus</taxon>
    </lineage>
</organism>
<keyword evidence="2" id="KW-0489">Methyltransferase</keyword>
<dbReference type="GO" id="GO:0032259">
    <property type="term" value="P:methylation"/>
    <property type="evidence" value="ECO:0007669"/>
    <property type="project" value="UniProtKB-KW"/>
</dbReference>
<dbReference type="GO" id="GO:0008168">
    <property type="term" value="F:methyltransferase activity"/>
    <property type="evidence" value="ECO:0007669"/>
    <property type="project" value="UniProtKB-KW"/>
</dbReference>
<dbReference type="EMBL" id="GBRD01007308">
    <property type="protein sequence ID" value="JAG58513.1"/>
    <property type="molecule type" value="Transcribed_RNA"/>
</dbReference>
<dbReference type="EMBL" id="GBHO01026689">
    <property type="protein sequence ID" value="JAG16915.1"/>
    <property type="molecule type" value="Transcribed_RNA"/>
</dbReference>
<dbReference type="EMBL" id="GBRD01007307">
    <property type="protein sequence ID" value="JAG58514.1"/>
    <property type="molecule type" value="Transcribed_RNA"/>
</dbReference>
<dbReference type="AlphaFoldDB" id="A0A0A9XII4"/>
<proteinExistence type="predicted"/>
<evidence type="ECO:0000313" key="1">
    <source>
        <dbReference type="EMBL" id="JAG11789.1"/>
    </source>
</evidence>
<accession>A0A0A9XII4</accession>
<name>A0A0A9XII4_LYGHE</name>
<gene>
    <name evidence="2" type="primary">ubiG_1</name>
    <name evidence="1" type="synonym">ubiG_3</name>
    <name evidence="2" type="ORF">CM83_77390</name>
    <name evidence="1" type="ORF">CM83_77399</name>
</gene>
<reference evidence="2" key="2">
    <citation type="submission" date="2014-07" db="EMBL/GenBank/DDBJ databases">
        <authorList>
            <person name="Hull J."/>
        </authorList>
    </citation>
    <scope>NUCLEOTIDE SEQUENCE</scope>
</reference>
<reference evidence="3" key="3">
    <citation type="submission" date="2014-09" db="EMBL/GenBank/DDBJ databases">
        <authorList>
            <person name="Magalhaes I.L.F."/>
            <person name="Oliveira U."/>
            <person name="Santos F.R."/>
            <person name="Vidigal T.H.D.A."/>
            <person name="Brescovit A.D."/>
            <person name="Santos A.J."/>
        </authorList>
    </citation>
    <scope>NUCLEOTIDE SEQUENCE</scope>
</reference>
<reference evidence="2" key="1">
    <citation type="journal article" date="2014" name="PLoS ONE">
        <title>Transcriptome-Based Identification of ABC Transporters in the Western Tarnished Plant Bug Lygus hesperus.</title>
        <authorList>
            <person name="Hull J.J."/>
            <person name="Chaney K."/>
            <person name="Geib S.M."/>
            <person name="Fabrick J.A."/>
            <person name="Brent C.S."/>
            <person name="Walsh D."/>
            <person name="Lavine L.C."/>
        </authorList>
    </citation>
    <scope>NUCLEOTIDE SEQUENCE</scope>
</reference>
<protein>
    <submittedName>
        <fullName evidence="2">3-demethylubiquinone-9 3-methyltransferase</fullName>
    </submittedName>
</protein>
<evidence type="ECO:0000313" key="3">
    <source>
        <dbReference type="EMBL" id="JAG58513.1"/>
    </source>
</evidence>